<dbReference type="EMBL" id="UARW01000010">
    <property type="protein sequence ID" value="SQD04541.1"/>
    <property type="molecule type" value="Genomic_DNA"/>
</dbReference>
<gene>
    <name evidence="3" type="primary">fliD_2</name>
    <name evidence="3" type="ORF">NCTC8009_05062</name>
</gene>
<dbReference type="InterPro" id="IPR010809">
    <property type="entry name" value="FliD_C"/>
</dbReference>
<dbReference type="GO" id="GO:0009421">
    <property type="term" value="C:bacterial-type flagellum filament cap"/>
    <property type="evidence" value="ECO:0007669"/>
    <property type="project" value="InterPro"/>
</dbReference>
<feature type="domain" description="Flagellar hook-associated protein 2 C-terminal" evidence="2">
    <location>
        <begin position="72"/>
        <end position="104"/>
    </location>
</feature>
<organism evidence="3 4">
    <name type="scientific">Escherichia coli</name>
    <dbReference type="NCBI Taxonomy" id="562"/>
    <lineage>
        <taxon>Bacteria</taxon>
        <taxon>Pseudomonadati</taxon>
        <taxon>Pseudomonadota</taxon>
        <taxon>Gammaproteobacteria</taxon>
        <taxon>Enterobacterales</taxon>
        <taxon>Enterobacteriaceae</taxon>
        <taxon>Escherichia</taxon>
    </lineage>
</organism>
<evidence type="ECO:0000259" key="2">
    <source>
        <dbReference type="Pfam" id="PF07195"/>
    </source>
</evidence>
<evidence type="ECO:0000313" key="4">
    <source>
        <dbReference type="Proteomes" id="UP000250991"/>
    </source>
</evidence>
<dbReference type="AlphaFoldDB" id="A0A2X3KA69"/>
<proteinExistence type="predicted"/>
<feature type="region of interest" description="Disordered" evidence="1">
    <location>
        <begin position="85"/>
        <end position="107"/>
    </location>
</feature>
<dbReference type="Proteomes" id="UP000250991">
    <property type="component" value="Unassembled WGS sequence"/>
</dbReference>
<dbReference type="GO" id="GO:0071973">
    <property type="term" value="P:bacterial-type flagellum-dependent cell motility"/>
    <property type="evidence" value="ECO:0007669"/>
    <property type="project" value="TreeGrafter"/>
</dbReference>
<dbReference type="GO" id="GO:0007155">
    <property type="term" value="P:cell adhesion"/>
    <property type="evidence" value="ECO:0007669"/>
    <property type="project" value="InterPro"/>
</dbReference>
<evidence type="ECO:0000256" key="1">
    <source>
        <dbReference type="SAM" id="MobiDB-lite"/>
    </source>
</evidence>
<name>A0A2X3KA69_ECOLX</name>
<keyword evidence="3" id="KW-0969">Cilium</keyword>
<keyword evidence="3" id="KW-0966">Cell projection</keyword>
<sequence>MDEISKAINDADSGISASIVKVKDGNYQLVLTASEGLANKMTISVEGDSKLNDLLAYDSKTNTGNMKELVNAQNAQLNVNGIDIERSSNKITDAPQGVDSRFDQKSH</sequence>
<accession>A0A2X3KA69</accession>
<dbReference type="Pfam" id="PF07195">
    <property type="entry name" value="FliD_C"/>
    <property type="match status" value="1"/>
</dbReference>
<evidence type="ECO:0000313" key="3">
    <source>
        <dbReference type="EMBL" id="SQD04541.1"/>
    </source>
</evidence>
<reference evidence="3 4" key="1">
    <citation type="submission" date="2018-06" db="EMBL/GenBank/DDBJ databases">
        <authorList>
            <consortium name="Pathogen Informatics"/>
            <person name="Doyle S."/>
        </authorList>
    </citation>
    <scope>NUCLEOTIDE SEQUENCE [LARGE SCALE GENOMIC DNA]</scope>
    <source>
        <strain evidence="3 4">NCTC8009</strain>
    </source>
</reference>
<dbReference type="InterPro" id="IPR040026">
    <property type="entry name" value="FliD"/>
</dbReference>
<dbReference type="PANTHER" id="PTHR30288:SF0">
    <property type="entry name" value="FLAGELLAR HOOK-ASSOCIATED PROTEIN 2"/>
    <property type="match status" value="1"/>
</dbReference>
<keyword evidence="3" id="KW-0282">Flagellum</keyword>
<dbReference type="PANTHER" id="PTHR30288">
    <property type="entry name" value="FLAGELLAR CAP/ASSEMBLY PROTEIN FLID"/>
    <property type="match status" value="1"/>
</dbReference>
<protein>
    <submittedName>
        <fullName evidence="3">Flagellar capping protein</fullName>
    </submittedName>
</protein>